<dbReference type="Proteomes" id="UP000693972">
    <property type="component" value="Unassembled WGS sequence"/>
</dbReference>
<sequence>MRDFHQPGRSTVYADHGMCATSHPLAAQTAISILQQGGNAVDAAIGAAILLGLCEPQSTGIGGDMFALIAQPDGEILGLNASGRAPAGLNADAIRANHQKMPLYDISAITVPGAVDGFCRLHGDHGHLPLQDVLVPAISYAEAGIPIAPRVALDYAESSGVLQGAARRHFLHDDKAMEVGARFKAPGQAEVLRRIAAEGRAGFYEGEVRDDMLAALTALGGAHTAEDFANTACDYVTPLRSSYRDAELIELPPNGQGATAMLILNMLETMDPQDDPFGAQRTHLEAEATKLGYDARDRFLADPDHVTKLSHMLSKDTAAQLAGLIDPNRAMPDPRAASDNIHKDTVYITVVDKDRRAVSLIYSIFHSFGSGVASEKFGVLFQNRGGGFTLEKGHPNEAGPGKRPMHTIIPGMLKLADGSLMPFGVMGGAYQSTGHARFVSNVVDYGMDPQAAIDAPRAFAEAGALKIERGYGADTRLALGKMGHAMTTPVAPIGGAQAIRIRPDGLLEGGSDPRKDGIALGY</sequence>
<dbReference type="SUPFAM" id="SSF56235">
    <property type="entry name" value="N-terminal nucleophile aminohydrolases (Ntn hydrolases)"/>
    <property type="match status" value="1"/>
</dbReference>
<gene>
    <name evidence="1" type="ORF">KUL25_14525</name>
    <name evidence="2" type="ORF">KUL25_14530</name>
</gene>
<dbReference type="EMBL" id="CP078073">
    <property type="protein sequence ID" value="QXL86660.1"/>
    <property type="molecule type" value="Genomic_DNA"/>
</dbReference>
<dbReference type="RefSeq" id="WP_257893600.1">
    <property type="nucleotide sequence ID" value="NZ_JAIMBW010000001.1"/>
</dbReference>
<protein>
    <submittedName>
        <fullName evidence="2">Gamma-glutamyltransferase family protein</fullName>
    </submittedName>
</protein>
<dbReference type="PANTHER" id="PTHR43881">
    <property type="entry name" value="GAMMA-GLUTAMYLTRANSPEPTIDASE (AFU_ORTHOLOGUE AFUA_4G13580)"/>
    <property type="match status" value="1"/>
</dbReference>
<evidence type="ECO:0000313" key="3">
    <source>
        <dbReference type="Proteomes" id="UP000693972"/>
    </source>
</evidence>
<dbReference type="AlphaFoldDB" id="A0A975YEU5"/>
<evidence type="ECO:0000313" key="2">
    <source>
        <dbReference type="EMBL" id="QXL86660.1"/>
    </source>
</evidence>
<dbReference type="PRINTS" id="PR01210">
    <property type="entry name" value="GGTRANSPTASE"/>
</dbReference>
<proteinExistence type="predicted"/>
<accession>A0A975YEU5</accession>
<dbReference type="Gene3D" id="3.60.20.40">
    <property type="match status" value="1"/>
</dbReference>
<keyword evidence="3" id="KW-1185">Reference proteome</keyword>
<evidence type="ECO:0000313" key="1">
    <source>
        <dbReference type="EMBL" id="MBY4893971.1"/>
    </source>
</evidence>
<dbReference type="PANTHER" id="PTHR43881:SF1">
    <property type="entry name" value="GAMMA-GLUTAMYLTRANSPEPTIDASE (AFU_ORTHOLOGUE AFUA_4G13580)"/>
    <property type="match status" value="1"/>
</dbReference>
<dbReference type="EMBL" id="JAIMBW010000001">
    <property type="protein sequence ID" value="MBY4893971.1"/>
    <property type="molecule type" value="Genomic_DNA"/>
</dbReference>
<dbReference type="InterPro" id="IPR029055">
    <property type="entry name" value="Ntn_hydrolases_N"/>
</dbReference>
<dbReference type="InterPro" id="IPR043137">
    <property type="entry name" value="GGT_ssub_C"/>
</dbReference>
<reference evidence="2 3" key="1">
    <citation type="submission" date="2021-07" db="EMBL/GenBank/DDBJ databases">
        <title>Karlodiniumbacter phycospheric gen. nov., sp. nov., a phycosphere bacterium isolated from karlodinium veneficum.</title>
        <authorList>
            <person name="Peng Y."/>
            <person name="Jiang L."/>
            <person name="Lee J."/>
        </authorList>
    </citation>
    <scope>NUCLEOTIDE SEQUENCE</scope>
    <source>
        <strain evidence="2 3">N5</strain>
    </source>
</reference>
<name>A0A975YEU5_9RHOB</name>
<dbReference type="Pfam" id="PF01019">
    <property type="entry name" value="G_glu_transpept"/>
    <property type="match status" value="1"/>
</dbReference>
<dbReference type="InterPro" id="IPR043138">
    <property type="entry name" value="GGT_lsub"/>
</dbReference>
<organism evidence="2">
    <name type="scientific">Gymnodinialimonas phycosphaerae</name>
    <dbReference type="NCBI Taxonomy" id="2841589"/>
    <lineage>
        <taxon>Bacteria</taxon>
        <taxon>Pseudomonadati</taxon>
        <taxon>Pseudomonadota</taxon>
        <taxon>Alphaproteobacteria</taxon>
        <taxon>Rhodobacterales</taxon>
        <taxon>Paracoccaceae</taxon>
        <taxon>Gymnodinialimonas</taxon>
    </lineage>
</organism>
<dbReference type="InterPro" id="IPR052896">
    <property type="entry name" value="GGT-like_enzyme"/>
</dbReference>
<dbReference type="Gene3D" id="1.10.246.130">
    <property type="match status" value="1"/>
</dbReference>